<name>A0A0M4F6G7_DROBS</name>
<dbReference type="PANTHER" id="PTHR21398">
    <property type="entry name" value="AGAP007094-PA"/>
    <property type="match status" value="1"/>
</dbReference>
<keyword evidence="2" id="KW-1185">Reference proteome</keyword>
<protein>
    <submittedName>
        <fullName evidence="1">CG17781</fullName>
    </submittedName>
</protein>
<gene>
    <name evidence="1" type="ORF">Dbus_chr3Rg2045</name>
</gene>
<sequence>MLVVLLPLCLQRHENNVATTTTSRMSVASMATEESATNTWHATRQQLLLLHRQKRYLLFPEGSSFQLVFDLIIPIIDFTNYAILGITCAVAWELPSKPPSEILDNLRTRLNDGTLGILRRNDSVSQLNIGDNSIPMATNWQAMQATAATAAAAATYASHTPAYYTNVQRVADVSAYANAANGEPATKSTNWNARQSIAKWQQWQQPATTPNWWQRNKQRVQQQWSAYKPTPMPTAAPSYYTQRPRQLLQAPPKHRIYPVFGKRRRRRRRVAQAADADIEHLQLQQHLSSRALLYAKIERLYKTRQLNGSACVQRALCESAQRREHDEPQSFIMELLSAIFQLPTGPEAQHVLQHMPAHYLEATQQQRGNCQLLYADCQHKFWFE</sequence>
<reference evidence="1 2" key="1">
    <citation type="submission" date="2015-08" db="EMBL/GenBank/DDBJ databases">
        <title>Ancestral chromatin configuration constrains chromatin evolution on differentiating sex chromosomes in Drosophila.</title>
        <authorList>
            <person name="Zhou Q."/>
            <person name="Bachtrog D."/>
        </authorList>
    </citation>
    <scope>NUCLEOTIDE SEQUENCE [LARGE SCALE GENOMIC DNA]</scope>
    <source>
        <tissue evidence="1">Whole larvae</tissue>
    </source>
</reference>
<dbReference type="STRING" id="30019.A0A0M4F6G7"/>
<evidence type="ECO:0000313" key="1">
    <source>
        <dbReference type="EMBL" id="ALC47295.1"/>
    </source>
</evidence>
<proteinExistence type="predicted"/>
<dbReference type="OrthoDB" id="6617264at2759"/>
<dbReference type="Pfam" id="PF07841">
    <property type="entry name" value="DM4_12"/>
    <property type="match status" value="1"/>
</dbReference>
<accession>A0A0M4F6G7</accession>
<dbReference type="SMART" id="SM00718">
    <property type="entry name" value="DM4_12"/>
    <property type="match status" value="1"/>
</dbReference>
<evidence type="ECO:0000313" key="2">
    <source>
        <dbReference type="Proteomes" id="UP000494163"/>
    </source>
</evidence>
<dbReference type="AlphaFoldDB" id="A0A0M4F6G7"/>
<dbReference type="EMBL" id="CP012526">
    <property type="protein sequence ID" value="ALC47295.1"/>
    <property type="molecule type" value="Genomic_DNA"/>
</dbReference>
<dbReference type="Proteomes" id="UP000494163">
    <property type="component" value="Chromosome 3R"/>
</dbReference>
<dbReference type="PANTHER" id="PTHR21398:SF1">
    <property type="entry name" value="FI03705P"/>
    <property type="match status" value="1"/>
</dbReference>
<dbReference type="OMA" id="AIPANWH"/>
<organism evidence="1 2">
    <name type="scientific">Drosophila busckii</name>
    <name type="common">Fruit fly</name>
    <dbReference type="NCBI Taxonomy" id="30019"/>
    <lineage>
        <taxon>Eukaryota</taxon>
        <taxon>Metazoa</taxon>
        <taxon>Ecdysozoa</taxon>
        <taxon>Arthropoda</taxon>
        <taxon>Hexapoda</taxon>
        <taxon>Insecta</taxon>
        <taxon>Pterygota</taxon>
        <taxon>Neoptera</taxon>
        <taxon>Endopterygota</taxon>
        <taxon>Diptera</taxon>
        <taxon>Brachycera</taxon>
        <taxon>Muscomorpha</taxon>
        <taxon>Ephydroidea</taxon>
        <taxon>Drosophilidae</taxon>
        <taxon>Drosophila</taxon>
    </lineage>
</organism>
<dbReference type="InterPro" id="IPR006631">
    <property type="entry name" value="DM4_12"/>
</dbReference>